<proteinExistence type="predicted"/>
<evidence type="ECO:0000256" key="2">
    <source>
        <dbReference type="ARBA" id="ARBA00013278"/>
    </source>
</evidence>
<comment type="subcellular location">
    <subcellularLocation>
        <location evidence="1">Cytoplasm</location>
    </subcellularLocation>
</comment>
<dbReference type="GO" id="GO:0005737">
    <property type="term" value="C:cytoplasm"/>
    <property type="evidence" value="ECO:0007669"/>
    <property type="project" value="UniProtKB-SubCell"/>
</dbReference>
<comment type="caution">
    <text evidence="14">The sequence shown here is derived from an EMBL/GenBank/DDBJ whole genome shotgun (WGS) entry which is preliminary data.</text>
</comment>
<dbReference type="Gene3D" id="2.60.40.150">
    <property type="entry name" value="C2 domain"/>
    <property type="match status" value="1"/>
</dbReference>
<evidence type="ECO:0000256" key="4">
    <source>
        <dbReference type="ARBA" id="ARBA00022723"/>
    </source>
</evidence>
<evidence type="ECO:0000256" key="10">
    <source>
        <dbReference type="RuleBase" id="RU362102"/>
    </source>
</evidence>
<keyword evidence="15" id="KW-1185">Reference proteome</keyword>
<dbReference type="FunFam" id="2.60.40.150:FF:000030">
    <property type="entry name" value="Phospholipase A2"/>
    <property type="match status" value="1"/>
</dbReference>
<dbReference type="SUPFAM" id="SSF49562">
    <property type="entry name" value="C2 domain (Calcium/lipid-binding domain, CaLB)"/>
    <property type="match status" value="1"/>
</dbReference>
<dbReference type="PROSITE" id="PS50004">
    <property type="entry name" value="C2"/>
    <property type="match status" value="1"/>
</dbReference>
<feature type="domain" description="C2" evidence="12">
    <location>
        <begin position="1"/>
        <end position="112"/>
    </location>
</feature>
<organism evidence="14 15">
    <name type="scientific">Coilia grayii</name>
    <name type="common">Gray's grenadier anchovy</name>
    <dbReference type="NCBI Taxonomy" id="363190"/>
    <lineage>
        <taxon>Eukaryota</taxon>
        <taxon>Metazoa</taxon>
        <taxon>Chordata</taxon>
        <taxon>Craniata</taxon>
        <taxon>Vertebrata</taxon>
        <taxon>Euteleostomi</taxon>
        <taxon>Actinopterygii</taxon>
        <taxon>Neopterygii</taxon>
        <taxon>Teleostei</taxon>
        <taxon>Clupei</taxon>
        <taxon>Clupeiformes</taxon>
        <taxon>Clupeoidei</taxon>
        <taxon>Engraulidae</taxon>
        <taxon>Coilinae</taxon>
        <taxon>Coilia</taxon>
    </lineage>
</organism>
<evidence type="ECO:0000256" key="9">
    <source>
        <dbReference type="PROSITE-ProRule" id="PRU00555"/>
    </source>
</evidence>
<dbReference type="SUPFAM" id="SSF52151">
    <property type="entry name" value="FabD/lysophospholipase-like"/>
    <property type="match status" value="1"/>
</dbReference>
<keyword evidence="3 10" id="KW-0963">Cytoplasm</keyword>
<dbReference type="InterPro" id="IPR000008">
    <property type="entry name" value="C2_dom"/>
</dbReference>
<evidence type="ECO:0000256" key="7">
    <source>
        <dbReference type="ARBA" id="ARBA00022963"/>
    </source>
</evidence>
<dbReference type="Gene3D" id="3.40.1090.10">
    <property type="entry name" value="Cytosolic phospholipase A2 catalytic domain"/>
    <property type="match status" value="1"/>
</dbReference>
<keyword evidence="4 10" id="KW-0479">Metal-binding</keyword>
<keyword evidence="5 9" id="KW-0378">Hydrolase</keyword>
<dbReference type="SMART" id="SM00239">
    <property type="entry name" value="C2"/>
    <property type="match status" value="1"/>
</dbReference>
<evidence type="ECO:0000256" key="6">
    <source>
        <dbReference type="ARBA" id="ARBA00022837"/>
    </source>
</evidence>
<dbReference type="Proteomes" id="UP001591681">
    <property type="component" value="Unassembled WGS sequence"/>
</dbReference>
<keyword evidence="8 9" id="KW-0443">Lipid metabolism</keyword>
<gene>
    <name evidence="14" type="ORF">ACEWY4_021168</name>
</gene>
<dbReference type="CDD" id="cd04036">
    <property type="entry name" value="C2_cPLA2"/>
    <property type="match status" value="1"/>
</dbReference>
<dbReference type="GO" id="GO:0004623">
    <property type="term" value="F:phospholipase A2 activity"/>
    <property type="evidence" value="ECO:0007669"/>
    <property type="project" value="UniProtKB-EC"/>
</dbReference>
<evidence type="ECO:0000256" key="1">
    <source>
        <dbReference type="ARBA" id="ARBA00004496"/>
    </source>
</evidence>
<evidence type="ECO:0000256" key="5">
    <source>
        <dbReference type="ARBA" id="ARBA00022801"/>
    </source>
</evidence>
<accession>A0ABD1J9Y8</accession>
<dbReference type="GO" id="GO:0046872">
    <property type="term" value="F:metal ion binding"/>
    <property type="evidence" value="ECO:0007669"/>
    <property type="project" value="UniProtKB-KW"/>
</dbReference>
<name>A0ABD1J9Y8_9TELE</name>
<dbReference type="PROSITE" id="PS51210">
    <property type="entry name" value="PLA2C"/>
    <property type="match status" value="1"/>
</dbReference>
<dbReference type="InterPro" id="IPR035892">
    <property type="entry name" value="C2_domain_sf"/>
</dbReference>
<dbReference type="PANTHER" id="PTHR10728:SF32">
    <property type="entry name" value="CYTOSOLIC PHOSPHOLIPASE A2 BETA"/>
    <property type="match status" value="1"/>
</dbReference>
<dbReference type="GO" id="GO:0016042">
    <property type="term" value="P:lipid catabolic process"/>
    <property type="evidence" value="ECO:0007669"/>
    <property type="project" value="UniProtKB-UniRule"/>
</dbReference>
<protein>
    <recommendedName>
        <fullName evidence="2 10">Phospholipase A2</fullName>
        <ecNumber evidence="2 10">3.1.1.4</ecNumber>
    </recommendedName>
</protein>
<dbReference type="InterPro" id="IPR002642">
    <property type="entry name" value="LysoPLipase_cat_dom"/>
</dbReference>
<feature type="domain" description="PLA2c" evidence="13">
    <location>
        <begin position="242"/>
        <end position="771"/>
    </location>
</feature>
<evidence type="ECO:0000256" key="3">
    <source>
        <dbReference type="ARBA" id="ARBA00022490"/>
    </source>
</evidence>
<evidence type="ECO:0000313" key="15">
    <source>
        <dbReference type="Proteomes" id="UP001591681"/>
    </source>
</evidence>
<dbReference type="PANTHER" id="PTHR10728">
    <property type="entry name" value="CYTOSOLIC PHOSPHOLIPASE A2"/>
    <property type="match status" value="1"/>
</dbReference>
<comment type="domain">
    <text evidence="10">The N-terminal C2 domain associates with lipid membranes upon calcium binding.</text>
</comment>
<feature type="region of interest" description="Disordered" evidence="11">
    <location>
        <begin position="513"/>
        <end position="532"/>
    </location>
</feature>
<dbReference type="SMART" id="SM00022">
    <property type="entry name" value="PLAc"/>
    <property type="match status" value="1"/>
</dbReference>
<evidence type="ECO:0000313" key="14">
    <source>
        <dbReference type="EMBL" id="KAL2083395.1"/>
    </source>
</evidence>
<dbReference type="AlphaFoldDB" id="A0ABD1J9Y8"/>
<reference evidence="14 15" key="1">
    <citation type="submission" date="2024-09" db="EMBL/GenBank/DDBJ databases">
        <title>A chromosome-level genome assembly of Gray's grenadier anchovy, Coilia grayii.</title>
        <authorList>
            <person name="Fu Z."/>
        </authorList>
    </citation>
    <scope>NUCLEOTIDE SEQUENCE [LARGE SCALE GENOMIC DNA]</scope>
    <source>
        <strain evidence="14">G4</strain>
        <tissue evidence="14">Muscle</tissue>
    </source>
</reference>
<dbReference type="Pfam" id="PF00168">
    <property type="entry name" value="C2"/>
    <property type="match status" value="1"/>
</dbReference>
<evidence type="ECO:0000256" key="8">
    <source>
        <dbReference type="ARBA" id="ARBA00023098"/>
    </source>
</evidence>
<sequence>MSTIENVHYWNLSVTVLRAKIKNSFDYWSESDCYVILKLPTASAHSYRTKTVDNSNNPEWNETFHFRIQSNVKHVLEIQMYDEDTLARDDLCAILFYDISHIKVGQQLMKKFILNEKTGDELWLEFKLVESTEDTGIYVSNGVLVAAPFSILEVSASNIGTAIDNLILKLKGAFKEDSVLTQNRQNPLQYFINRDLETILSVEGEEDNNPVKLLAASLNPVKSEVKLPVGKNVINLEVKHEERPAHDMAVRLDFDIPLEEKSFLEKRKEVVGNAFQKLLGLSSPPEREKVPLVGVVCSGGGTRAMTGTFGSLKGLQTLGILDAVSYITGVSGSTWAMSTVYQDPDWSKKDISLFTEPIKNEMHSRYQRVFSTTQLRYYRHEMGQKEKNGFPVSFVDMWGLAIEHLIYGKKWESTLSDQKTALSEGKNPLPIYTAVNMKTKGKITDPEWCEFTPYEVGIPKYGASVPTEIFGSEYFLGRQINTLPEVRLPFLIGIWSSAFSVSFYDLWNHVSGRPASQPGEDEEESEDDNESSMLDTIIKPAADITDKVKGFFTNRPVSCQVYNFMRGLSLHWNYNQKSSFLADEEEHPDAFPNQLTPADCTLNLVDAGLSCNTAFTPVVRSHRRMDLLLCISYSWDSDQFMVLKITKKHCAAHDLPFPDIDFSKVEKKPLKEVYVFEDKKNPKAPIVVHFPMVNLTFREFKAPGVRREGLEELKQGDVDVTSDTSPYRTKNLSYNPNDFQKLMDLGYYNILNNKDTLLSALRRALERERVN</sequence>
<evidence type="ECO:0000259" key="12">
    <source>
        <dbReference type="PROSITE" id="PS50004"/>
    </source>
</evidence>
<feature type="compositionally biased region" description="Acidic residues" evidence="11">
    <location>
        <begin position="519"/>
        <end position="530"/>
    </location>
</feature>
<dbReference type="InterPro" id="IPR016035">
    <property type="entry name" value="Acyl_Trfase/lysoPLipase"/>
</dbReference>
<dbReference type="EMBL" id="JBHFQA010000018">
    <property type="protein sequence ID" value="KAL2083395.1"/>
    <property type="molecule type" value="Genomic_DNA"/>
</dbReference>
<evidence type="ECO:0000256" key="11">
    <source>
        <dbReference type="SAM" id="MobiDB-lite"/>
    </source>
</evidence>
<dbReference type="Pfam" id="PF01735">
    <property type="entry name" value="PLA2_B"/>
    <property type="match status" value="1"/>
</dbReference>
<comment type="catalytic activity">
    <reaction evidence="10">
        <text>a 1,2-diacyl-sn-glycero-3-phosphocholine + H2O = a 1-acyl-sn-glycero-3-phosphocholine + a fatty acid + H(+)</text>
        <dbReference type="Rhea" id="RHEA:15801"/>
        <dbReference type="ChEBI" id="CHEBI:15377"/>
        <dbReference type="ChEBI" id="CHEBI:15378"/>
        <dbReference type="ChEBI" id="CHEBI:28868"/>
        <dbReference type="ChEBI" id="CHEBI:57643"/>
        <dbReference type="ChEBI" id="CHEBI:58168"/>
        <dbReference type="EC" id="3.1.1.4"/>
    </reaction>
</comment>
<keyword evidence="6 10" id="KW-0106">Calcium</keyword>
<evidence type="ECO:0000259" key="13">
    <source>
        <dbReference type="PROSITE" id="PS51210"/>
    </source>
</evidence>
<dbReference type="EC" id="3.1.1.4" evidence="2 10"/>
<keyword evidence="7 9" id="KW-0442">Lipid degradation</keyword>
<dbReference type="InterPro" id="IPR041847">
    <property type="entry name" value="C2_cPLA2"/>
</dbReference>